<dbReference type="SMART" id="SM00028">
    <property type="entry name" value="TPR"/>
    <property type="match status" value="2"/>
</dbReference>
<feature type="domain" description="Ancillary SecYEG translocon subunit/Cell division coordinator CpoB TPR" evidence="2">
    <location>
        <begin position="22"/>
        <end position="207"/>
    </location>
</feature>
<protein>
    <submittedName>
        <fullName evidence="3">Tetratricopeptide repeat protein</fullName>
    </submittedName>
</protein>
<dbReference type="Proteomes" id="UP000764045">
    <property type="component" value="Unassembled WGS sequence"/>
</dbReference>
<keyword evidence="1" id="KW-0812">Transmembrane</keyword>
<keyword evidence="1" id="KW-1133">Transmembrane helix</keyword>
<name>A0A938WLW3_9BACT</name>
<feature type="transmembrane region" description="Helical" evidence="1">
    <location>
        <begin position="30"/>
        <end position="51"/>
    </location>
</feature>
<evidence type="ECO:0000259" key="2">
    <source>
        <dbReference type="Pfam" id="PF09976"/>
    </source>
</evidence>
<dbReference type="Gene3D" id="1.25.40.10">
    <property type="entry name" value="Tetratricopeptide repeat domain"/>
    <property type="match status" value="2"/>
</dbReference>
<sequence length="226" mass="24736">MASNNNQNEAPNSGSTIHISETFFDKYKKAIIYGVVAVIVIVAGAIIYNNYVAAPRAEKASTALAKGQEYFGMEEYTKALNGDSIGYAGFIKIAADYSSTDAGNLANLYAGLCYAQLGKWTEAASYLEKFDTQGDHMISPAAEAALGNAYAHLKQPDKAVEHLKRAAKNADNNSLSPTFLIQAGEILESQGKKQEALQLYQEVKQKYFNSMQYQTIDKYIERATVE</sequence>
<keyword evidence="4" id="KW-1185">Reference proteome</keyword>
<dbReference type="RefSeq" id="WP_205108608.1">
    <property type="nucleotide sequence ID" value="NZ_JACJJL010000006.1"/>
</dbReference>
<dbReference type="InterPro" id="IPR011990">
    <property type="entry name" value="TPR-like_helical_dom_sf"/>
</dbReference>
<dbReference type="AlphaFoldDB" id="A0A938WLW3"/>
<organism evidence="3 4">
    <name type="scientific">Marseilla massiliensis</name>
    <dbReference type="NCBI Taxonomy" id="1841864"/>
    <lineage>
        <taxon>Bacteria</taxon>
        <taxon>Pseudomonadati</taxon>
        <taxon>Bacteroidota</taxon>
        <taxon>Bacteroidia</taxon>
        <taxon>Bacteroidales</taxon>
        <taxon>Prevotellaceae</taxon>
        <taxon>Marseilla</taxon>
    </lineage>
</organism>
<reference evidence="3 4" key="1">
    <citation type="journal article" date="2021" name="Sci. Rep.">
        <title>The distribution of antibiotic resistance genes in chicken gut microbiota commensals.</title>
        <authorList>
            <person name="Juricova H."/>
            <person name="Matiasovicova J."/>
            <person name="Kubasova T."/>
            <person name="Cejkova D."/>
            <person name="Rychlik I."/>
        </authorList>
    </citation>
    <scope>NUCLEOTIDE SEQUENCE [LARGE SCALE GENOMIC DNA]</scope>
    <source>
        <strain evidence="3 4">An819</strain>
    </source>
</reference>
<dbReference type="SUPFAM" id="SSF48452">
    <property type="entry name" value="TPR-like"/>
    <property type="match status" value="1"/>
</dbReference>
<evidence type="ECO:0000256" key="1">
    <source>
        <dbReference type="SAM" id="Phobius"/>
    </source>
</evidence>
<comment type="caution">
    <text evidence="3">The sequence shown here is derived from an EMBL/GenBank/DDBJ whole genome shotgun (WGS) entry which is preliminary data.</text>
</comment>
<gene>
    <name evidence="3" type="ORF">H6B30_05225</name>
</gene>
<dbReference type="EMBL" id="JACJJL010000006">
    <property type="protein sequence ID" value="MBM6661161.1"/>
    <property type="molecule type" value="Genomic_DNA"/>
</dbReference>
<dbReference type="InterPro" id="IPR018704">
    <property type="entry name" value="SecYEG/CpoB_TPR"/>
</dbReference>
<keyword evidence="1" id="KW-0472">Membrane</keyword>
<evidence type="ECO:0000313" key="4">
    <source>
        <dbReference type="Proteomes" id="UP000764045"/>
    </source>
</evidence>
<accession>A0A938WLW3</accession>
<dbReference type="InterPro" id="IPR019734">
    <property type="entry name" value="TPR_rpt"/>
</dbReference>
<proteinExistence type="predicted"/>
<evidence type="ECO:0000313" key="3">
    <source>
        <dbReference type="EMBL" id="MBM6661161.1"/>
    </source>
</evidence>
<dbReference type="Pfam" id="PF09976">
    <property type="entry name" value="TPR_21"/>
    <property type="match status" value="1"/>
</dbReference>